<dbReference type="AlphaFoldDB" id="A0A7W6RE21"/>
<evidence type="ECO:0000313" key="6">
    <source>
        <dbReference type="EMBL" id="MBB4266622.1"/>
    </source>
</evidence>
<dbReference type="SUPFAM" id="SSF75217">
    <property type="entry name" value="alpha/beta knot"/>
    <property type="match status" value="1"/>
</dbReference>
<comment type="function">
    <text evidence="5">Specifically methylates the pseudouridine at position 1915 (m3Psi1915) in 23S rRNA.</text>
</comment>
<dbReference type="Pfam" id="PF02590">
    <property type="entry name" value="SPOUT_MTase"/>
    <property type="match status" value="1"/>
</dbReference>
<keyword evidence="5" id="KW-0698">rRNA processing</keyword>
<dbReference type="InterPro" id="IPR029028">
    <property type="entry name" value="Alpha/beta_knot_MTases"/>
</dbReference>
<proteinExistence type="inferred from homology"/>
<evidence type="ECO:0000256" key="1">
    <source>
        <dbReference type="ARBA" id="ARBA00022603"/>
    </source>
</evidence>
<keyword evidence="3 5" id="KW-0949">S-adenosyl-L-methionine</keyword>
<dbReference type="CDD" id="cd18081">
    <property type="entry name" value="RlmH-like"/>
    <property type="match status" value="1"/>
</dbReference>
<comment type="caution">
    <text evidence="6">The sequence shown here is derived from an EMBL/GenBank/DDBJ whole genome shotgun (WGS) entry which is preliminary data.</text>
</comment>
<dbReference type="GO" id="GO:0070038">
    <property type="term" value="F:rRNA (pseudouridine-N3-)-methyltransferase activity"/>
    <property type="evidence" value="ECO:0007669"/>
    <property type="project" value="UniProtKB-UniRule"/>
</dbReference>
<reference evidence="6 7" key="1">
    <citation type="submission" date="2020-08" db="EMBL/GenBank/DDBJ databases">
        <title>Genome sequencing of Purple Non-Sulfur Bacteria from various extreme environments.</title>
        <authorList>
            <person name="Mayer M."/>
        </authorList>
    </citation>
    <scope>NUCLEOTIDE SEQUENCE [LARGE SCALE GENOMIC DNA]</scope>
    <source>
        <strain evidence="6 7">JA131</strain>
    </source>
</reference>
<dbReference type="PANTHER" id="PTHR33603:SF1">
    <property type="entry name" value="RIBOSOMAL RNA LARGE SUBUNIT METHYLTRANSFERASE H"/>
    <property type="match status" value="1"/>
</dbReference>
<name>A0A7W6RE21_9PROT</name>
<feature type="binding site" evidence="5">
    <location>
        <position position="100"/>
    </location>
    <ligand>
        <name>S-adenosyl-L-methionine</name>
        <dbReference type="ChEBI" id="CHEBI:59789"/>
    </ligand>
</feature>
<evidence type="ECO:0000256" key="3">
    <source>
        <dbReference type="ARBA" id="ARBA00022691"/>
    </source>
</evidence>
<gene>
    <name evidence="5" type="primary">rlmH</name>
    <name evidence="6" type="ORF">GGD89_002254</name>
</gene>
<evidence type="ECO:0000256" key="2">
    <source>
        <dbReference type="ARBA" id="ARBA00022679"/>
    </source>
</evidence>
<dbReference type="PANTHER" id="PTHR33603">
    <property type="entry name" value="METHYLTRANSFERASE"/>
    <property type="match status" value="1"/>
</dbReference>
<evidence type="ECO:0000256" key="4">
    <source>
        <dbReference type="ARBA" id="ARBA00038303"/>
    </source>
</evidence>
<dbReference type="RefSeq" id="WP_184045245.1">
    <property type="nucleotide sequence ID" value="NZ_JACIGK010000015.1"/>
</dbReference>
<keyword evidence="1 5" id="KW-0489">Methyltransferase</keyword>
<protein>
    <recommendedName>
        <fullName evidence="5">Ribosomal RNA large subunit methyltransferase H</fullName>
        <ecNumber evidence="5">2.1.1.177</ecNumber>
    </recommendedName>
    <alternativeName>
        <fullName evidence="5">23S rRNA (pseudouridine1915-N3)-methyltransferase</fullName>
    </alternativeName>
    <alternativeName>
        <fullName evidence="5">23S rRNA m3Psi1915 methyltransferase</fullName>
    </alternativeName>
    <alternativeName>
        <fullName evidence="5">rRNA (pseudouridine-N3-)-methyltransferase RlmH</fullName>
    </alternativeName>
</protein>
<dbReference type="InterPro" id="IPR003742">
    <property type="entry name" value="RlmH-like"/>
</dbReference>
<evidence type="ECO:0000256" key="5">
    <source>
        <dbReference type="HAMAP-Rule" id="MF_00658"/>
    </source>
</evidence>
<accession>A0A7W6RE21</accession>
<dbReference type="GO" id="GO:0005737">
    <property type="term" value="C:cytoplasm"/>
    <property type="evidence" value="ECO:0007669"/>
    <property type="project" value="UniProtKB-SubCell"/>
</dbReference>
<comment type="catalytic activity">
    <reaction evidence="5">
        <text>pseudouridine(1915) in 23S rRNA + S-adenosyl-L-methionine = N(3)-methylpseudouridine(1915) in 23S rRNA + S-adenosyl-L-homocysteine + H(+)</text>
        <dbReference type="Rhea" id="RHEA:42752"/>
        <dbReference type="Rhea" id="RHEA-COMP:10221"/>
        <dbReference type="Rhea" id="RHEA-COMP:10222"/>
        <dbReference type="ChEBI" id="CHEBI:15378"/>
        <dbReference type="ChEBI" id="CHEBI:57856"/>
        <dbReference type="ChEBI" id="CHEBI:59789"/>
        <dbReference type="ChEBI" id="CHEBI:65314"/>
        <dbReference type="ChEBI" id="CHEBI:74486"/>
        <dbReference type="EC" id="2.1.1.177"/>
    </reaction>
</comment>
<comment type="subunit">
    <text evidence="5">Homodimer.</text>
</comment>
<dbReference type="EC" id="2.1.1.177" evidence="5"/>
<dbReference type="PIRSF" id="PIRSF004505">
    <property type="entry name" value="MT_bac"/>
    <property type="match status" value="1"/>
</dbReference>
<dbReference type="EMBL" id="JACIGK010000015">
    <property type="protein sequence ID" value="MBB4266622.1"/>
    <property type="molecule type" value="Genomic_DNA"/>
</dbReference>
<keyword evidence="5" id="KW-0963">Cytoplasm</keyword>
<dbReference type="InterPro" id="IPR029026">
    <property type="entry name" value="tRNA_m1G_MTases_N"/>
</dbReference>
<keyword evidence="7" id="KW-1185">Reference proteome</keyword>
<feature type="binding site" evidence="5">
    <location>
        <position position="68"/>
    </location>
    <ligand>
        <name>S-adenosyl-L-methionine</name>
        <dbReference type="ChEBI" id="CHEBI:59789"/>
    </ligand>
</feature>
<comment type="similarity">
    <text evidence="4 5">Belongs to the RNA methyltransferase RlmH family.</text>
</comment>
<dbReference type="Proteomes" id="UP000554286">
    <property type="component" value="Unassembled WGS sequence"/>
</dbReference>
<organism evidence="6 7">
    <name type="scientific">Roseospira visakhapatnamensis</name>
    <dbReference type="NCBI Taxonomy" id="390880"/>
    <lineage>
        <taxon>Bacteria</taxon>
        <taxon>Pseudomonadati</taxon>
        <taxon>Pseudomonadota</taxon>
        <taxon>Alphaproteobacteria</taxon>
        <taxon>Rhodospirillales</taxon>
        <taxon>Rhodospirillaceae</taxon>
        <taxon>Roseospira</taxon>
    </lineage>
</organism>
<dbReference type="Gene3D" id="3.40.1280.10">
    <property type="match status" value="1"/>
</dbReference>
<keyword evidence="2 5" id="KW-0808">Transferase</keyword>
<dbReference type="NCBIfam" id="NF000989">
    <property type="entry name" value="PRK00103.2-3"/>
    <property type="match status" value="1"/>
</dbReference>
<feature type="binding site" evidence="5">
    <location>
        <begin position="119"/>
        <end position="124"/>
    </location>
    <ligand>
        <name>S-adenosyl-L-methionine</name>
        <dbReference type="ChEBI" id="CHEBI:59789"/>
    </ligand>
</feature>
<evidence type="ECO:0000313" key="7">
    <source>
        <dbReference type="Proteomes" id="UP000554286"/>
    </source>
</evidence>
<comment type="subcellular location">
    <subcellularLocation>
        <location evidence="5">Cytoplasm</location>
    </subcellularLocation>
</comment>
<sequence length="152" mass="16781">MNLLVIAVGRLRRGPEADLLTAYAERLRWPLTVREVDDRRPLPVAERRARDGRLLLDATPGDAHVVVLDGTGRPLSSEALAEHLGRQRDSGTRTVAFLIGGADGHDPAVLARAHLVLSLGPMTWPHMLVRPMLAEQVFRAQCILEGHPYHRA</sequence>
<dbReference type="HAMAP" id="MF_00658">
    <property type="entry name" value="23SrRNA_methyltr_H"/>
    <property type="match status" value="1"/>
</dbReference>